<dbReference type="GO" id="GO:0001517">
    <property type="term" value="F:N-acetylglucosamine 6-O-sulfotransferase activity"/>
    <property type="evidence" value="ECO:0007669"/>
    <property type="project" value="TreeGrafter"/>
</dbReference>
<keyword evidence="3" id="KW-1185">Reference proteome</keyword>
<dbReference type="Pfam" id="PF00685">
    <property type="entry name" value="Sulfotransfer_1"/>
    <property type="match status" value="1"/>
</dbReference>
<accession>A0A913ZB42</accession>
<dbReference type="GeneID" id="119722276"/>
<evidence type="ECO:0000313" key="3">
    <source>
        <dbReference type="Proteomes" id="UP000887568"/>
    </source>
</evidence>
<dbReference type="EnsemblMetazoa" id="XM_038192318.1">
    <property type="protein sequence ID" value="XP_038048246.1"/>
    <property type="gene ID" value="LOC119722276"/>
</dbReference>
<dbReference type="PANTHER" id="PTHR10704:SF44">
    <property type="entry name" value="LD35051P-RELATED"/>
    <property type="match status" value="1"/>
</dbReference>
<evidence type="ECO:0000259" key="1">
    <source>
        <dbReference type="Pfam" id="PF00685"/>
    </source>
</evidence>
<reference evidence="2" key="1">
    <citation type="submission" date="2022-11" db="UniProtKB">
        <authorList>
            <consortium name="EnsemblMetazoa"/>
        </authorList>
    </citation>
    <scope>IDENTIFICATION</scope>
</reference>
<dbReference type="PANTHER" id="PTHR10704">
    <property type="entry name" value="CARBOHYDRATE SULFOTRANSFERASE"/>
    <property type="match status" value="1"/>
</dbReference>
<proteinExistence type="predicted"/>
<dbReference type="SUPFAM" id="SSF52540">
    <property type="entry name" value="P-loop containing nucleoside triphosphate hydrolases"/>
    <property type="match status" value="1"/>
</dbReference>
<feature type="domain" description="Sulfotransferase" evidence="1">
    <location>
        <begin position="159"/>
        <end position="455"/>
    </location>
</feature>
<dbReference type="GO" id="GO:0006790">
    <property type="term" value="P:sulfur compound metabolic process"/>
    <property type="evidence" value="ECO:0007669"/>
    <property type="project" value="TreeGrafter"/>
</dbReference>
<dbReference type="InterPro" id="IPR027417">
    <property type="entry name" value="P-loop_NTPase"/>
</dbReference>
<dbReference type="OrthoDB" id="6138663at2759"/>
<dbReference type="InterPro" id="IPR000863">
    <property type="entry name" value="Sulfotransferase_dom"/>
</dbReference>
<dbReference type="GO" id="GO:0006044">
    <property type="term" value="P:N-acetylglucosamine metabolic process"/>
    <property type="evidence" value="ECO:0007669"/>
    <property type="project" value="TreeGrafter"/>
</dbReference>
<dbReference type="RefSeq" id="XP_038048246.1">
    <property type="nucleotide sequence ID" value="XM_038192318.1"/>
</dbReference>
<dbReference type="AlphaFoldDB" id="A0A913ZB42"/>
<organism evidence="2 3">
    <name type="scientific">Patiria miniata</name>
    <name type="common">Bat star</name>
    <name type="synonym">Asterina miniata</name>
    <dbReference type="NCBI Taxonomy" id="46514"/>
    <lineage>
        <taxon>Eukaryota</taxon>
        <taxon>Metazoa</taxon>
        <taxon>Echinodermata</taxon>
        <taxon>Eleutherozoa</taxon>
        <taxon>Asterozoa</taxon>
        <taxon>Asteroidea</taxon>
        <taxon>Valvatacea</taxon>
        <taxon>Valvatida</taxon>
        <taxon>Asterinidae</taxon>
        <taxon>Patiria</taxon>
    </lineage>
</organism>
<dbReference type="InterPro" id="IPR051135">
    <property type="entry name" value="Gal/GlcNAc/GalNAc_ST"/>
</dbReference>
<dbReference type="Gene3D" id="3.40.50.300">
    <property type="entry name" value="P-loop containing nucleotide triphosphate hydrolases"/>
    <property type="match status" value="1"/>
</dbReference>
<name>A0A913ZB42_PATMI</name>
<evidence type="ECO:0000313" key="2">
    <source>
        <dbReference type="EnsemblMetazoa" id="XP_038048246.1"/>
    </source>
</evidence>
<protein>
    <recommendedName>
        <fullName evidence="1">Sulfotransferase domain-containing protein</fullName>
    </recommendedName>
</protein>
<dbReference type="OMA" id="QACQARS"/>
<dbReference type="Proteomes" id="UP000887568">
    <property type="component" value="Unplaced"/>
</dbReference>
<sequence>MLQIHFLRDGSLPSGTEDEGIEPSRRLGVVVDEDHVLLESQSRLVKLVSAEARPILGVQSLDGHQGRKLPSELLELQDPERRPVREMREVSLHGSETLDYEGLSPVEKLDNLGKVDLPLSKVVDRPSRVVKPVLDIAAADIDQTVLPVKPPSAKLSKIHIVIVTNRRSGSSFLGQFFNQNPKIFYQFEPLKLTEWKRELYPERIRFLRRLVKCEFTRTPYLAEFYSREPLHRRNSKVMIDPPLCDFFRGSPKPLTDYTVMKCRRLETVPLMQACQRKQHQAIKLIRLYNISSLEAMAMGRDINLKIIHLVRDPRASHYSKSRIPSANVSLEIGASLDGAVSYLCKRIRHNLEFVRSRPAWLQGKYKLVRYEDIAQNPEQMAQEIYDFVGLGQLPSRVLRWIKINTKRAVKPSWELDIQYSLTKNASQVPEAWRHQVPLKVVLRMQKLCGETLRNLGYLKVRSIKELLDKGKSLVAKLPSSR</sequence>